<organism evidence="1 2">
    <name type="scientific">Aristolochia fimbriata</name>
    <name type="common">White veined hardy Dutchman's pipe vine</name>
    <dbReference type="NCBI Taxonomy" id="158543"/>
    <lineage>
        <taxon>Eukaryota</taxon>
        <taxon>Viridiplantae</taxon>
        <taxon>Streptophyta</taxon>
        <taxon>Embryophyta</taxon>
        <taxon>Tracheophyta</taxon>
        <taxon>Spermatophyta</taxon>
        <taxon>Magnoliopsida</taxon>
        <taxon>Magnoliidae</taxon>
        <taxon>Piperales</taxon>
        <taxon>Aristolochiaceae</taxon>
        <taxon>Aristolochia</taxon>
    </lineage>
</organism>
<reference evidence="1 2" key="1">
    <citation type="submission" date="2021-07" db="EMBL/GenBank/DDBJ databases">
        <title>The Aristolochia fimbriata genome: insights into angiosperm evolution, floral development and chemical biosynthesis.</title>
        <authorList>
            <person name="Jiao Y."/>
        </authorList>
    </citation>
    <scope>NUCLEOTIDE SEQUENCE [LARGE SCALE GENOMIC DNA]</scope>
    <source>
        <strain evidence="1">IBCAS-2021</strain>
        <tissue evidence="1">Leaf</tissue>
    </source>
</reference>
<accession>A0AAV7EYG1</accession>
<dbReference type="AlphaFoldDB" id="A0AAV7EYG1"/>
<keyword evidence="2" id="KW-1185">Reference proteome</keyword>
<dbReference type="EMBL" id="JAINDJ010000003">
    <property type="protein sequence ID" value="KAG9452951.1"/>
    <property type="molecule type" value="Genomic_DNA"/>
</dbReference>
<protein>
    <submittedName>
        <fullName evidence="1">Uncharacterized protein</fullName>
    </submittedName>
</protein>
<sequence>MHVAISKQSHKKAKEKNGFLTRCHAEPFLITNLVRKMGGTSYLYLAEAYPDYADWNSHLQNEETIFPSRLLL</sequence>
<dbReference type="Proteomes" id="UP000825729">
    <property type="component" value="Unassembled WGS sequence"/>
</dbReference>
<gene>
    <name evidence="1" type="ORF">H6P81_005855</name>
</gene>
<evidence type="ECO:0000313" key="1">
    <source>
        <dbReference type="EMBL" id="KAG9452951.1"/>
    </source>
</evidence>
<comment type="caution">
    <text evidence="1">The sequence shown here is derived from an EMBL/GenBank/DDBJ whole genome shotgun (WGS) entry which is preliminary data.</text>
</comment>
<evidence type="ECO:0000313" key="2">
    <source>
        <dbReference type="Proteomes" id="UP000825729"/>
    </source>
</evidence>
<name>A0AAV7EYG1_ARIFI</name>
<proteinExistence type="predicted"/>